<dbReference type="EMBL" id="JAGMUX010000005">
    <property type="protein sequence ID" value="KAH7259394.1"/>
    <property type="molecule type" value="Genomic_DNA"/>
</dbReference>
<keyword evidence="3" id="KW-1185">Reference proteome</keyword>
<gene>
    <name evidence="2" type="ORF">BKA55DRAFT_592137</name>
</gene>
<evidence type="ECO:0000313" key="3">
    <source>
        <dbReference type="Proteomes" id="UP000720189"/>
    </source>
</evidence>
<dbReference type="GeneID" id="70225300"/>
<organism evidence="2 3">
    <name type="scientific">Fusarium redolens</name>
    <dbReference type="NCBI Taxonomy" id="48865"/>
    <lineage>
        <taxon>Eukaryota</taxon>
        <taxon>Fungi</taxon>
        <taxon>Dikarya</taxon>
        <taxon>Ascomycota</taxon>
        <taxon>Pezizomycotina</taxon>
        <taxon>Sordariomycetes</taxon>
        <taxon>Hypocreomycetidae</taxon>
        <taxon>Hypocreales</taxon>
        <taxon>Nectriaceae</taxon>
        <taxon>Fusarium</taxon>
        <taxon>Fusarium redolens species complex</taxon>
    </lineage>
</organism>
<proteinExistence type="predicted"/>
<name>A0A9P9KMQ4_FUSRE</name>
<comment type="caution">
    <text evidence="2">The sequence shown here is derived from an EMBL/GenBank/DDBJ whole genome shotgun (WGS) entry which is preliminary data.</text>
</comment>
<sequence>MKYYPYEPADRSPSSQSSYEWDPDTMDHEQLIRRTSWDRRQLMRQKTQIELDLVTGRRFDEEDFLRQLRQLAQISHDMLMCEFMLHCARRWPSEADD</sequence>
<dbReference type="AlphaFoldDB" id="A0A9P9KMQ4"/>
<evidence type="ECO:0000256" key="1">
    <source>
        <dbReference type="SAM" id="MobiDB-lite"/>
    </source>
</evidence>
<dbReference type="OrthoDB" id="4999666at2759"/>
<evidence type="ECO:0000313" key="2">
    <source>
        <dbReference type="EMBL" id="KAH7259394.1"/>
    </source>
</evidence>
<dbReference type="RefSeq" id="XP_046052102.1">
    <property type="nucleotide sequence ID" value="XM_046195346.1"/>
</dbReference>
<accession>A0A9P9KMQ4</accession>
<feature type="region of interest" description="Disordered" evidence="1">
    <location>
        <begin position="1"/>
        <end position="23"/>
    </location>
</feature>
<protein>
    <submittedName>
        <fullName evidence="2">Uncharacterized protein</fullName>
    </submittedName>
</protein>
<reference evidence="2" key="1">
    <citation type="journal article" date="2021" name="Nat. Commun.">
        <title>Genetic determinants of endophytism in the Arabidopsis root mycobiome.</title>
        <authorList>
            <person name="Mesny F."/>
            <person name="Miyauchi S."/>
            <person name="Thiergart T."/>
            <person name="Pickel B."/>
            <person name="Atanasova L."/>
            <person name="Karlsson M."/>
            <person name="Huettel B."/>
            <person name="Barry K.W."/>
            <person name="Haridas S."/>
            <person name="Chen C."/>
            <person name="Bauer D."/>
            <person name="Andreopoulos W."/>
            <person name="Pangilinan J."/>
            <person name="LaButti K."/>
            <person name="Riley R."/>
            <person name="Lipzen A."/>
            <person name="Clum A."/>
            <person name="Drula E."/>
            <person name="Henrissat B."/>
            <person name="Kohler A."/>
            <person name="Grigoriev I.V."/>
            <person name="Martin F.M."/>
            <person name="Hacquard S."/>
        </authorList>
    </citation>
    <scope>NUCLEOTIDE SEQUENCE</scope>
    <source>
        <strain evidence="2">MPI-CAGE-AT-0023</strain>
    </source>
</reference>
<dbReference type="Proteomes" id="UP000720189">
    <property type="component" value="Unassembled WGS sequence"/>
</dbReference>